<feature type="binding site" evidence="6">
    <location>
        <position position="141"/>
    </location>
    <ligand>
        <name>Fe cation</name>
        <dbReference type="ChEBI" id="CHEBI:24875"/>
        <note>catalytic</note>
    </ligand>
</feature>
<feature type="domain" description="Fe2OG dioxygenase" evidence="7">
    <location>
        <begin position="121"/>
        <end position="221"/>
    </location>
</feature>
<feature type="binding site" evidence="5">
    <location>
        <begin position="84"/>
        <end position="86"/>
    </location>
    <ligand>
        <name>substrate</name>
    </ligand>
</feature>
<dbReference type="GO" id="GO:0035513">
    <property type="term" value="P:oxidative RNA demethylation"/>
    <property type="evidence" value="ECO:0007669"/>
    <property type="project" value="TreeGrafter"/>
</dbReference>
<feature type="binding site" evidence="6">
    <location>
        <position position="195"/>
    </location>
    <ligand>
        <name>Fe cation</name>
        <dbReference type="ChEBI" id="CHEBI:24875"/>
        <note>catalytic</note>
    </ligand>
</feature>
<feature type="binding site" evidence="5">
    <location>
        <position position="169"/>
    </location>
    <ligand>
        <name>substrate</name>
    </ligand>
</feature>
<organism evidence="8 9">
    <name type="scientific">Acidithiobacillus thiooxidans ATCC 19377</name>
    <dbReference type="NCBI Taxonomy" id="637390"/>
    <lineage>
        <taxon>Bacteria</taxon>
        <taxon>Pseudomonadati</taxon>
        <taxon>Pseudomonadota</taxon>
        <taxon>Acidithiobacillia</taxon>
        <taxon>Acidithiobacillales</taxon>
        <taxon>Acidithiobacillaceae</taxon>
        <taxon>Acidithiobacillus</taxon>
    </lineage>
</organism>
<evidence type="ECO:0000259" key="7">
    <source>
        <dbReference type="PROSITE" id="PS51471"/>
    </source>
</evidence>
<dbReference type="Pfam" id="PF13532">
    <property type="entry name" value="2OG-FeII_Oxy_2"/>
    <property type="match status" value="1"/>
</dbReference>
<feature type="binding site" evidence="5">
    <location>
        <begin position="212"/>
        <end position="218"/>
    </location>
    <ligand>
        <name>2-oxoglutarate</name>
        <dbReference type="ChEBI" id="CHEBI:16810"/>
    </ligand>
</feature>
<proteinExistence type="predicted"/>
<feature type="binding site" evidence="5">
    <location>
        <position position="77"/>
    </location>
    <ligand>
        <name>substrate</name>
    </ligand>
</feature>
<evidence type="ECO:0000256" key="6">
    <source>
        <dbReference type="PIRSR" id="PIRSR604574-2"/>
    </source>
</evidence>
<dbReference type="AlphaFoldDB" id="A0A543Q687"/>
<dbReference type="GO" id="GO:0035515">
    <property type="term" value="F:oxidative RNA demethylase activity"/>
    <property type="evidence" value="ECO:0007669"/>
    <property type="project" value="TreeGrafter"/>
</dbReference>
<evidence type="ECO:0000256" key="2">
    <source>
        <dbReference type="ARBA" id="ARBA00022964"/>
    </source>
</evidence>
<dbReference type="PANTHER" id="PTHR16557">
    <property type="entry name" value="ALKYLATED DNA REPAIR PROTEIN ALKB-RELATED"/>
    <property type="match status" value="1"/>
</dbReference>
<evidence type="ECO:0000256" key="5">
    <source>
        <dbReference type="PIRSR" id="PIRSR604574-1"/>
    </source>
</evidence>
<dbReference type="InterPro" id="IPR005123">
    <property type="entry name" value="Oxoglu/Fe-dep_dioxygenase_dom"/>
</dbReference>
<feature type="binding site" evidence="5">
    <location>
        <position position="143"/>
    </location>
    <ligand>
        <name>substrate</name>
    </ligand>
</feature>
<evidence type="ECO:0000313" key="8">
    <source>
        <dbReference type="EMBL" id="TQN51837.1"/>
    </source>
</evidence>
<dbReference type="GO" id="GO:0035516">
    <property type="term" value="F:broad specificity oxidative DNA demethylase activity"/>
    <property type="evidence" value="ECO:0007669"/>
    <property type="project" value="UniProtKB-EC"/>
</dbReference>
<sequence>MGGAVTADLFENFLLPAPTVESLEEGATILRGWALADAESLIHAVQQGLMQSALRQMSTPGGKTMSVAMSNFGSWGWVSDRQGYRYVSKDPENAEPWPEIPAIILNLAQAASKKAGFADFTPDACLVNVYVPGARMSLHQDRDEQDMDAPIVSISLGLPATFLFGGAQRRDKVKRIFVEHGDVLVWGGPARLRYHGVAPIKPGDHPLVGARRINLTLRKAH</sequence>
<dbReference type="NCBIfam" id="NF011930">
    <property type="entry name" value="PRK15401.1"/>
    <property type="match status" value="1"/>
</dbReference>
<keyword evidence="2 8" id="KW-0223">Dioxygenase</keyword>
<keyword evidence="3 8" id="KW-0560">Oxidoreductase</keyword>
<dbReference type="EC" id="1.14.11.33" evidence="8"/>
<protein>
    <submittedName>
        <fullName evidence="8">Alpha-ketoglutarate-dependent dioxygenase AlkB</fullName>
        <ecNumber evidence="8">1.14.11.33</ecNumber>
    </submittedName>
</protein>
<evidence type="ECO:0000256" key="3">
    <source>
        <dbReference type="ARBA" id="ARBA00023002"/>
    </source>
</evidence>
<dbReference type="GO" id="GO:0005737">
    <property type="term" value="C:cytoplasm"/>
    <property type="evidence" value="ECO:0007669"/>
    <property type="project" value="TreeGrafter"/>
</dbReference>
<dbReference type="InterPro" id="IPR004574">
    <property type="entry name" value="Alkb"/>
</dbReference>
<dbReference type="GO" id="GO:0008198">
    <property type="term" value="F:ferrous iron binding"/>
    <property type="evidence" value="ECO:0007669"/>
    <property type="project" value="TreeGrafter"/>
</dbReference>
<dbReference type="PANTHER" id="PTHR16557:SF2">
    <property type="entry name" value="NUCLEIC ACID DIOXYGENASE ALKBH1"/>
    <property type="match status" value="1"/>
</dbReference>
<dbReference type="PROSITE" id="PS51471">
    <property type="entry name" value="FE2OG_OXY"/>
    <property type="match status" value="1"/>
</dbReference>
<dbReference type="InterPro" id="IPR027450">
    <property type="entry name" value="AlkB-like"/>
</dbReference>
<keyword evidence="1 6" id="KW-0479">Metal-binding</keyword>
<dbReference type="Gene3D" id="2.60.120.590">
    <property type="entry name" value="Alpha-ketoglutarate-dependent dioxygenase AlkB-like"/>
    <property type="match status" value="1"/>
</dbReference>
<dbReference type="SUPFAM" id="SSF51197">
    <property type="entry name" value="Clavaminate synthase-like"/>
    <property type="match status" value="1"/>
</dbReference>
<keyword evidence="4 6" id="KW-0408">Iron</keyword>
<dbReference type="Proteomes" id="UP000315403">
    <property type="component" value="Unassembled WGS sequence"/>
</dbReference>
<comment type="caution">
    <text evidence="8">The sequence shown here is derived from an EMBL/GenBank/DDBJ whole genome shotgun (WGS) entry which is preliminary data.</text>
</comment>
<reference evidence="8 9" key="1">
    <citation type="submission" date="2019-03" db="EMBL/GenBank/DDBJ databases">
        <title>New insights into Acidothiobacillus thiooxidans sulfur metabolism through coupled gene expression, solution geochemistry, microscopy and spectroscopy analyses.</title>
        <authorList>
            <person name="Camacho D."/>
            <person name="Frazao R."/>
            <person name="Fouillen A."/>
            <person name="Nanci A."/>
            <person name="Lang B.F."/>
            <person name="Apte S.C."/>
            <person name="Baron C."/>
            <person name="Warren L.A."/>
        </authorList>
    </citation>
    <scope>NUCLEOTIDE SEQUENCE [LARGE SCALE GENOMIC DNA]</scope>
    <source>
        <strain evidence="8 9">ATCC 19377</strain>
    </source>
</reference>
<accession>A0A543Q687</accession>
<gene>
    <name evidence="8" type="primary">alkB</name>
    <name evidence="8" type="ORF">DLNHIDIE_01717</name>
</gene>
<evidence type="ECO:0000313" key="9">
    <source>
        <dbReference type="Proteomes" id="UP000315403"/>
    </source>
</evidence>
<dbReference type="InterPro" id="IPR037151">
    <property type="entry name" value="AlkB-like_sf"/>
</dbReference>
<dbReference type="EMBL" id="SZUV01000001">
    <property type="protein sequence ID" value="TQN51837.1"/>
    <property type="molecule type" value="Genomic_DNA"/>
</dbReference>
<evidence type="ECO:0000256" key="4">
    <source>
        <dbReference type="ARBA" id="ARBA00023004"/>
    </source>
</evidence>
<feature type="binding site" evidence="5">
    <location>
        <begin position="128"/>
        <end position="130"/>
    </location>
    <ligand>
        <name>2-oxoglutarate</name>
        <dbReference type="ChEBI" id="CHEBI:16810"/>
    </ligand>
</feature>
<feature type="binding site" evidence="6">
    <location>
        <position position="139"/>
    </location>
    <ligand>
        <name>Fe cation</name>
        <dbReference type="ChEBI" id="CHEBI:24875"/>
        <note>catalytic</note>
    </ligand>
</feature>
<comment type="cofactor">
    <cofactor evidence="6">
        <name>Fe(2+)</name>
        <dbReference type="ChEBI" id="CHEBI:29033"/>
    </cofactor>
    <text evidence="6">Binds 1 Fe(2+) ion per subunit.</text>
</comment>
<evidence type="ECO:0000256" key="1">
    <source>
        <dbReference type="ARBA" id="ARBA00022723"/>
    </source>
</evidence>
<name>A0A543Q687_ACITH</name>